<name>A0ABV6XBC7_9ACTN</name>
<proteinExistence type="predicted"/>
<evidence type="ECO:0000313" key="1">
    <source>
        <dbReference type="EMBL" id="MFC1435519.1"/>
    </source>
</evidence>
<dbReference type="Proteomes" id="UP001592530">
    <property type="component" value="Unassembled WGS sequence"/>
</dbReference>
<comment type="caution">
    <text evidence="1">The sequence shown here is derived from an EMBL/GenBank/DDBJ whole genome shotgun (WGS) entry which is preliminary data.</text>
</comment>
<organism evidence="1 2">
    <name type="scientific">Streptacidiphilus alkalitolerans</name>
    <dbReference type="NCBI Taxonomy" id="3342712"/>
    <lineage>
        <taxon>Bacteria</taxon>
        <taxon>Bacillati</taxon>
        <taxon>Actinomycetota</taxon>
        <taxon>Actinomycetes</taxon>
        <taxon>Kitasatosporales</taxon>
        <taxon>Streptomycetaceae</taxon>
        <taxon>Streptacidiphilus</taxon>
    </lineage>
</organism>
<accession>A0ABV6XBC7</accession>
<dbReference type="EMBL" id="JBHEZY010000019">
    <property type="protein sequence ID" value="MFC1435519.1"/>
    <property type="molecule type" value="Genomic_DNA"/>
</dbReference>
<sequence length="96" mass="10577">MGRSPIERVFAYELASRIPLPIDAKLSAAARGLQVAGIYVCFVNKRNLADCACMQEILKEKGKFQLENLMRGALDDWSGLPARMKDPPIPWLSSGA</sequence>
<evidence type="ECO:0000313" key="2">
    <source>
        <dbReference type="Proteomes" id="UP001592530"/>
    </source>
</evidence>
<protein>
    <submittedName>
        <fullName evidence="1">Uncharacterized protein</fullName>
    </submittedName>
</protein>
<reference evidence="1 2" key="1">
    <citation type="submission" date="2024-09" db="EMBL/GenBank/DDBJ databases">
        <authorList>
            <person name="Lee S.D."/>
        </authorList>
    </citation>
    <scope>NUCLEOTIDE SEQUENCE [LARGE SCALE GENOMIC DNA]</scope>
    <source>
        <strain evidence="1 2">N1-3</strain>
    </source>
</reference>
<gene>
    <name evidence="1" type="ORF">ACEZDB_33255</name>
</gene>